<feature type="transmembrane region" description="Helical" evidence="7">
    <location>
        <begin position="12"/>
        <end position="31"/>
    </location>
</feature>
<keyword evidence="5" id="KW-0534">Nitrate assimilation</keyword>
<dbReference type="AlphaFoldDB" id="A0A1J5T9W1"/>
<evidence type="ECO:0000256" key="4">
    <source>
        <dbReference type="ARBA" id="ARBA00022989"/>
    </source>
</evidence>
<proteinExistence type="inferred from homology"/>
<dbReference type="InterPro" id="IPR011701">
    <property type="entry name" value="MFS"/>
</dbReference>
<organism evidence="9">
    <name type="scientific">mine drainage metagenome</name>
    <dbReference type="NCBI Taxonomy" id="410659"/>
    <lineage>
        <taxon>unclassified sequences</taxon>
        <taxon>metagenomes</taxon>
        <taxon>ecological metagenomes</taxon>
    </lineage>
</organism>
<feature type="domain" description="Major facilitator superfamily (MFS) profile" evidence="8">
    <location>
        <begin position="12"/>
        <end position="390"/>
    </location>
</feature>
<dbReference type="PANTHER" id="PTHR23515">
    <property type="entry name" value="HIGH-AFFINITY NITRATE TRANSPORTER 2.3"/>
    <property type="match status" value="1"/>
</dbReference>
<dbReference type="GO" id="GO:0042128">
    <property type="term" value="P:nitrate assimilation"/>
    <property type="evidence" value="ECO:0007669"/>
    <property type="project" value="UniProtKB-KW"/>
</dbReference>
<dbReference type="Pfam" id="PF07690">
    <property type="entry name" value="MFS_1"/>
    <property type="match status" value="1"/>
</dbReference>
<dbReference type="GO" id="GO:0016020">
    <property type="term" value="C:membrane"/>
    <property type="evidence" value="ECO:0007669"/>
    <property type="project" value="UniProtKB-SubCell"/>
</dbReference>
<evidence type="ECO:0000256" key="5">
    <source>
        <dbReference type="ARBA" id="ARBA00023063"/>
    </source>
</evidence>
<feature type="transmembrane region" description="Helical" evidence="7">
    <location>
        <begin position="273"/>
        <end position="295"/>
    </location>
</feature>
<reference evidence="9" key="1">
    <citation type="submission" date="2016-10" db="EMBL/GenBank/DDBJ databases">
        <title>Sequence of Gallionella enrichment culture.</title>
        <authorList>
            <person name="Poehlein A."/>
            <person name="Muehling M."/>
            <person name="Daniel R."/>
        </authorList>
    </citation>
    <scope>NUCLEOTIDE SEQUENCE</scope>
</reference>
<accession>A0A1J5T9W1</accession>
<sequence>MQKSFWQAGHKPTLFSAFLYFDLSFMVWVLLGPLAVQIATDLQLSPAQKGLMVATPVLAGALLRIVMGVLVDQIKPKMAGLLGQVIVILSLLVAWLHGIQTFQQSLMLGIGLGFAGASFAVALPLASRWYPPEHQGAALGIAGAGNSGTVFAALFAPSIAVAYGWNSVFGLALIPLGIVLAIYTIYAKDSPDAPPAKSLSQYIAILKDRDAWWFMFFYSVTFGGFVGLASSLTIYFNDLYHLGPVVAGYCTAAGVFAGSIVRPIGGVVADRIGGIRTLLIMYIIAALLLFVMSFGQPTYQWALAIVIPIMAVLGMGNGAVFQLVPQRFRKEIGVMTGLVGMAGGIGGFYLAASLGYFKQVNGNYQTGLMIFAGLVVLAIVGLLGVKTRWRTTWGTATTAKV</sequence>
<protein>
    <submittedName>
        <fullName evidence="9">Nitrate transporter</fullName>
    </submittedName>
</protein>
<feature type="transmembrane region" description="Helical" evidence="7">
    <location>
        <begin position="364"/>
        <end position="385"/>
    </location>
</feature>
<dbReference type="InterPro" id="IPR020846">
    <property type="entry name" value="MFS_dom"/>
</dbReference>
<keyword evidence="4 7" id="KW-1133">Transmembrane helix</keyword>
<comment type="subcellular location">
    <subcellularLocation>
        <location evidence="1">Membrane</location>
        <topology evidence="1">Multi-pass membrane protein</topology>
    </subcellularLocation>
</comment>
<feature type="transmembrane region" description="Helical" evidence="7">
    <location>
        <begin position="51"/>
        <end position="71"/>
    </location>
</feature>
<dbReference type="InterPro" id="IPR044772">
    <property type="entry name" value="NO3_transporter"/>
</dbReference>
<feature type="transmembrane region" description="Helical" evidence="7">
    <location>
        <begin position="138"/>
        <end position="162"/>
    </location>
</feature>
<dbReference type="EMBL" id="MLJW01000004">
    <property type="protein sequence ID" value="OIR17650.1"/>
    <property type="molecule type" value="Genomic_DNA"/>
</dbReference>
<dbReference type="SUPFAM" id="SSF103473">
    <property type="entry name" value="MFS general substrate transporter"/>
    <property type="match status" value="1"/>
</dbReference>
<evidence type="ECO:0000256" key="2">
    <source>
        <dbReference type="ARBA" id="ARBA00008432"/>
    </source>
</evidence>
<gene>
    <name evidence="9" type="primary">nasA_3</name>
    <name evidence="9" type="ORF">GALL_18700</name>
</gene>
<feature type="transmembrane region" description="Helical" evidence="7">
    <location>
        <begin position="78"/>
        <end position="99"/>
    </location>
</feature>
<comment type="similarity">
    <text evidence="2">Belongs to the major facilitator superfamily. Nitrate/nitrite porter (TC 2.A.1.8) family.</text>
</comment>
<evidence type="ECO:0000256" key="7">
    <source>
        <dbReference type="SAM" id="Phobius"/>
    </source>
</evidence>
<keyword evidence="3 7" id="KW-0812">Transmembrane</keyword>
<dbReference type="GO" id="GO:0015112">
    <property type="term" value="F:nitrate transmembrane transporter activity"/>
    <property type="evidence" value="ECO:0007669"/>
    <property type="project" value="InterPro"/>
</dbReference>
<dbReference type="PROSITE" id="PS50850">
    <property type="entry name" value="MFS"/>
    <property type="match status" value="1"/>
</dbReference>
<dbReference type="Gene3D" id="1.20.1250.20">
    <property type="entry name" value="MFS general substrate transporter like domains"/>
    <property type="match status" value="1"/>
</dbReference>
<evidence type="ECO:0000256" key="3">
    <source>
        <dbReference type="ARBA" id="ARBA00022692"/>
    </source>
</evidence>
<feature type="transmembrane region" description="Helical" evidence="7">
    <location>
        <begin position="211"/>
        <end position="236"/>
    </location>
</feature>
<feature type="transmembrane region" description="Helical" evidence="7">
    <location>
        <begin position="168"/>
        <end position="187"/>
    </location>
</feature>
<evidence type="ECO:0000259" key="8">
    <source>
        <dbReference type="PROSITE" id="PS50850"/>
    </source>
</evidence>
<dbReference type="CDD" id="cd17341">
    <property type="entry name" value="MFS_NRT2_like"/>
    <property type="match status" value="1"/>
</dbReference>
<name>A0A1J5T9W1_9ZZZZ</name>
<evidence type="ECO:0000313" key="9">
    <source>
        <dbReference type="EMBL" id="OIR17650.1"/>
    </source>
</evidence>
<dbReference type="InterPro" id="IPR036259">
    <property type="entry name" value="MFS_trans_sf"/>
</dbReference>
<feature type="transmembrane region" description="Helical" evidence="7">
    <location>
        <begin position="105"/>
        <end position="126"/>
    </location>
</feature>
<feature type="transmembrane region" description="Helical" evidence="7">
    <location>
        <begin position="242"/>
        <end position="261"/>
    </location>
</feature>
<feature type="transmembrane region" description="Helical" evidence="7">
    <location>
        <begin position="332"/>
        <end position="352"/>
    </location>
</feature>
<evidence type="ECO:0000256" key="1">
    <source>
        <dbReference type="ARBA" id="ARBA00004141"/>
    </source>
</evidence>
<keyword evidence="6 7" id="KW-0472">Membrane</keyword>
<comment type="caution">
    <text evidence="9">The sequence shown here is derived from an EMBL/GenBank/DDBJ whole genome shotgun (WGS) entry which is preliminary data.</text>
</comment>
<feature type="transmembrane region" description="Helical" evidence="7">
    <location>
        <begin position="301"/>
        <end position="320"/>
    </location>
</feature>
<evidence type="ECO:0000256" key="6">
    <source>
        <dbReference type="ARBA" id="ARBA00023136"/>
    </source>
</evidence>